<sequence length="172" mass="19557">MQQNLSSEFKVLSRTTILRINEAHGAEPRRAERVTWLAFAFLQALAGRCACSLKGMHLQFKAHKLLTWCANGRILVVHRWMVICDLASIFPYSPCSDNIYNTLLCHGTCMSHEPSNTIRSTIDFVSLASIYCDPEAWKTSLMGRLVEIDFWRRLEKVSRVPGGWLAYPLKGP</sequence>
<reference evidence="1" key="2">
    <citation type="journal article" date="2010" name="Nature">
        <title>Comparative genomics reveals mobile pathogenicity chromosomes in Fusarium.</title>
        <authorList>
            <person name="Ma L.J."/>
            <person name="van der Does H.C."/>
            <person name="Borkovich K.A."/>
            <person name="Coleman J.J."/>
            <person name="Daboussi M.J."/>
            <person name="Di Pietro A."/>
            <person name="Dufresne M."/>
            <person name="Freitag M."/>
            <person name="Grabherr M."/>
            <person name="Henrissat B."/>
            <person name="Houterman P.M."/>
            <person name="Kang S."/>
            <person name="Shim W.B."/>
            <person name="Woloshuk C."/>
            <person name="Xie X."/>
            <person name="Xu J.R."/>
            <person name="Antoniw J."/>
            <person name="Baker S.E."/>
            <person name="Bluhm B.H."/>
            <person name="Breakspear A."/>
            <person name="Brown D.W."/>
            <person name="Butchko R.A."/>
            <person name="Chapman S."/>
            <person name="Coulson R."/>
            <person name="Coutinho P.M."/>
            <person name="Danchin E.G."/>
            <person name="Diener A."/>
            <person name="Gale L.R."/>
            <person name="Gardiner D.M."/>
            <person name="Goff S."/>
            <person name="Hammond-Kosack K.E."/>
            <person name="Hilburn K."/>
            <person name="Hua-Van A."/>
            <person name="Jonkers W."/>
            <person name="Kazan K."/>
            <person name="Kodira C.D."/>
            <person name="Koehrsen M."/>
            <person name="Kumar L."/>
            <person name="Lee Y.H."/>
            <person name="Li L."/>
            <person name="Manners J.M."/>
            <person name="Miranda-Saavedra D."/>
            <person name="Mukherjee M."/>
            <person name="Park G."/>
            <person name="Park J."/>
            <person name="Park S.Y."/>
            <person name="Proctor R.H."/>
            <person name="Regev A."/>
            <person name="Ruiz-Roldan M.C."/>
            <person name="Sain D."/>
            <person name="Sakthikumar S."/>
            <person name="Sykes S."/>
            <person name="Schwartz D.C."/>
            <person name="Turgeon B.G."/>
            <person name="Wapinski I."/>
            <person name="Yoder O."/>
            <person name="Young S."/>
            <person name="Zeng Q."/>
            <person name="Zhou S."/>
            <person name="Galagan J."/>
            <person name="Cuomo C.A."/>
            <person name="Kistler H.C."/>
            <person name="Rep M."/>
        </authorList>
    </citation>
    <scope>NUCLEOTIDE SEQUENCE [LARGE SCALE GENOMIC DNA]</scope>
    <source>
        <strain evidence="1">4287</strain>
    </source>
</reference>
<gene>
    <name evidence="1" type="ORF">FOXG_18641</name>
</gene>
<organism evidence="1 2">
    <name type="scientific">Fusarium oxysporum f. sp. lycopersici (strain 4287 / CBS 123668 / FGSC 9935 / NRRL 34936)</name>
    <name type="common">Fusarium vascular wilt of tomato</name>
    <dbReference type="NCBI Taxonomy" id="426428"/>
    <lineage>
        <taxon>Eukaryota</taxon>
        <taxon>Fungi</taxon>
        <taxon>Dikarya</taxon>
        <taxon>Ascomycota</taxon>
        <taxon>Pezizomycotina</taxon>
        <taxon>Sordariomycetes</taxon>
        <taxon>Hypocreomycetidae</taxon>
        <taxon>Hypocreales</taxon>
        <taxon>Nectriaceae</taxon>
        <taxon>Fusarium</taxon>
        <taxon>Fusarium oxysporum species complex</taxon>
    </lineage>
</organism>
<name>A0A0J9UMC6_FUSO4</name>
<dbReference type="EMBL" id="DS231699">
    <property type="protein sequence ID" value="KNB00068.1"/>
    <property type="molecule type" value="Genomic_DNA"/>
</dbReference>
<dbReference type="VEuPathDB" id="FungiDB:FOXG_18641"/>
<evidence type="ECO:0000313" key="1">
    <source>
        <dbReference type="EMBL" id="KNB00068.1"/>
    </source>
</evidence>
<proteinExistence type="predicted"/>
<protein>
    <submittedName>
        <fullName evidence="1">Uncharacterized protein</fullName>
    </submittedName>
</protein>
<dbReference type="GeneID" id="28959347"/>
<dbReference type="AlphaFoldDB" id="A0A0J9UMC6"/>
<dbReference type="KEGG" id="fox:FOXG_18641"/>
<evidence type="ECO:0000313" key="2">
    <source>
        <dbReference type="Proteomes" id="UP000009097"/>
    </source>
</evidence>
<accession>A0A0J9UMC6</accession>
<reference evidence="1" key="1">
    <citation type="submission" date="2007-04" db="EMBL/GenBank/DDBJ databases">
        <authorList>
            <consortium name="The Broad Institute Genome Sequencing Platform"/>
            <person name="Birren B."/>
            <person name="Lander E."/>
            <person name="Galagan J."/>
            <person name="Nusbaum C."/>
            <person name="Devon K."/>
            <person name="Ma L.-J."/>
            <person name="Jaffe D."/>
            <person name="Butler J."/>
            <person name="Alvarez P."/>
            <person name="Gnerre S."/>
            <person name="Grabherr M."/>
            <person name="Kleber M."/>
            <person name="Mauceli E."/>
            <person name="Brockman W."/>
            <person name="MacCallum I.A."/>
            <person name="Young S."/>
            <person name="LaButti K."/>
            <person name="DeCaprio D."/>
            <person name="Crawford M."/>
            <person name="Koehrsen M."/>
            <person name="Engels R."/>
            <person name="Montgomery P."/>
            <person name="Pearson M."/>
            <person name="Howarth C."/>
            <person name="Larson L."/>
            <person name="White J."/>
            <person name="O'Leary S."/>
            <person name="Kodira C."/>
            <person name="Zeng Q."/>
            <person name="Yandava C."/>
            <person name="Alvarado L."/>
            <person name="Kistler C."/>
            <person name="Shim W.-B."/>
            <person name="Kang S."/>
            <person name="Woloshuk C."/>
        </authorList>
    </citation>
    <scope>NUCLEOTIDE SEQUENCE</scope>
    <source>
        <strain evidence="1">4287</strain>
    </source>
</reference>
<dbReference type="Proteomes" id="UP000009097">
    <property type="component" value="Unassembled WGS sequence"/>
</dbReference>
<dbReference type="RefSeq" id="XP_018238113.1">
    <property type="nucleotide sequence ID" value="XM_018398777.1"/>
</dbReference>